<dbReference type="SUPFAM" id="SSF51735">
    <property type="entry name" value="NAD(P)-binding Rossmann-fold domains"/>
    <property type="match status" value="1"/>
</dbReference>
<gene>
    <name evidence="8" type="ORF">EV378_5417</name>
</gene>
<dbReference type="Gene3D" id="3.40.50.720">
    <property type="entry name" value="NAD(P)-binding Rossmann-like Domain"/>
    <property type="match status" value="1"/>
</dbReference>
<dbReference type="InterPro" id="IPR013154">
    <property type="entry name" value="ADH-like_N"/>
</dbReference>
<dbReference type="InterPro" id="IPR002328">
    <property type="entry name" value="ADH_Zn_CS"/>
</dbReference>
<evidence type="ECO:0000256" key="5">
    <source>
        <dbReference type="RuleBase" id="RU361277"/>
    </source>
</evidence>
<comment type="cofactor">
    <cofactor evidence="1 5">
        <name>Zn(2+)</name>
        <dbReference type="ChEBI" id="CHEBI:29105"/>
    </cofactor>
</comment>
<organism evidence="8 9">
    <name type="scientific">Pseudonocardia endophytica</name>
    <dbReference type="NCBI Taxonomy" id="401976"/>
    <lineage>
        <taxon>Bacteria</taxon>
        <taxon>Bacillati</taxon>
        <taxon>Actinomycetota</taxon>
        <taxon>Actinomycetes</taxon>
        <taxon>Pseudonocardiales</taxon>
        <taxon>Pseudonocardiaceae</taxon>
        <taxon>Pseudonocardia</taxon>
    </lineage>
</organism>
<evidence type="ECO:0000256" key="1">
    <source>
        <dbReference type="ARBA" id="ARBA00001947"/>
    </source>
</evidence>
<comment type="caution">
    <text evidence="8">The sequence shown here is derived from an EMBL/GenBank/DDBJ whole genome shotgun (WGS) entry which is preliminary data.</text>
</comment>
<reference evidence="8 9" key="1">
    <citation type="submission" date="2019-03" db="EMBL/GenBank/DDBJ databases">
        <title>Sequencing the genomes of 1000 actinobacteria strains.</title>
        <authorList>
            <person name="Klenk H.-P."/>
        </authorList>
    </citation>
    <scope>NUCLEOTIDE SEQUENCE [LARGE SCALE GENOMIC DNA]</scope>
    <source>
        <strain evidence="8 9">DSM 44969</strain>
    </source>
</reference>
<dbReference type="SUPFAM" id="SSF50129">
    <property type="entry name" value="GroES-like"/>
    <property type="match status" value="1"/>
</dbReference>
<evidence type="ECO:0000256" key="3">
    <source>
        <dbReference type="ARBA" id="ARBA00022833"/>
    </source>
</evidence>
<keyword evidence="2 5" id="KW-0479">Metal-binding</keyword>
<dbReference type="RefSeq" id="WP_132430183.1">
    <property type="nucleotide sequence ID" value="NZ_SMFZ01000002.1"/>
</dbReference>
<keyword evidence="3 5" id="KW-0862">Zinc</keyword>
<dbReference type="Gene3D" id="3.90.180.10">
    <property type="entry name" value="Medium-chain alcohol dehydrogenases, catalytic domain"/>
    <property type="match status" value="1"/>
</dbReference>
<sequence length="344" mass="35823">MRAVEHAGDGAVRVVSVADPEIIDPTDALVRVRRAAVCGTDLHLLAHPEDVPRGTVLGHEFVGEIVQVGSAVSGHAGGDLVVGADFTACGSCWWCRRGDHWECADRQFFGTGTSFGPALQGAQAELVRVPFADTVLRAVPDGVSLDAAVFLGDTLATGYAAVQRAELRPGDTVVVIGGGPVGQLTSLAAQACSAGVVVLVEPVTARRELAATEGAVVAGPDDARRVVDDLTDGRGADAVVDAIGGPRGLETAFSLIRRRGSVVSVGVHTDASWPLPVDRAFADELTVRFAIGDLMRDAEQLTALVRSGAIDPTVVASETVALDQAPDAYRRMSERHTLKSLLTL</sequence>
<dbReference type="InterPro" id="IPR011032">
    <property type="entry name" value="GroES-like_sf"/>
</dbReference>
<dbReference type="Pfam" id="PF00107">
    <property type="entry name" value="ADH_zinc_N"/>
    <property type="match status" value="1"/>
</dbReference>
<keyword evidence="4" id="KW-0560">Oxidoreductase</keyword>
<dbReference type="EMBL" id="SMFZ01000002">
    <property type="protein sequence ID" value="TCK21431.1"/>
    <property type="molecule type" value="Genomic_DNA"/>
</dbReference>
<dbReference type="PANTHER" id="PTHR42813">
    <property type="entry name" value="ZINC-TYPE ALCOHOL DEHYDROGENASE-LIKE"/>
    <property type="match status" value="1"/>
</dbReference>
<keyword evidence="9" id="KW-1185">Reference proteome</keyword>
<evidence type="ECO:0000256" key="4">
    <source>
        <dbReference type="ARBA" id="ARBA00023002"/>
    </source>
</evidence>
<dbReference type="PANTHER" id="PTHR42813:SF2">
    <property type="entry name" value="DEHYDROGENASE, ZINC-CONTAINING, PUTATIVE (AFU_ORTHOLOGUE AFUA_2G02810)-RELATED"/>
    <property type="match status" value="1"/>
</dbReference>
<protein>
    <submittedName>
        <fullName evidence="8">Threonine dehydrogenase-like Zn-dependent dehydrogenase</fullName>
    </submittedName>
</protein>
<feature type="domain" description="Alcohol dehydrogenase-like C-terminal" evidence="6">
    <location>
        <begin position="180"/>
        <end position="293"/>
    </location>
</feature>
<dbReference type="GO" id="GO:0008270">
    <property type="term" value="F:zinc ion binding"/>
    <property type="evidence" value="ECO:0007669"/>
    <property type="project" value="InterPro"/>
</dbReference>
<dbReference type="Pfam" id="PF08240">
    <property type="entry name" value="ADH_N"/>
    <property type="match status" value="1"/>
</dbReference>
<evidence type="ECO:0000259" key="7">
    <source>
        <dbReference type="Pfam" id="PF08240"/>
    </source>
</evidence>
<evidence type="ECO:0000313" key="9">
    <source>
        <dbReference type="Proteomes" id="UP000295560"/>
    </source>
</evidence>
<evidence type="ECO:0000256" key="2">
    <source>
        <dbReference type="ARBA" id="ARBA00022723"/>
    </source>
</evidence>
<name>A0A4R1HK80_PSEEN</name>
<dbReference type="GO" id="GO:0016491">
    <property type="term" value="F:oxidoreductase activity"/>
    <property type="evidence" value="ECO:0007669"/>
    <property type="project" value="UniProtKB-KW"/>
</dbReference>
<dbReference type="InterPro" id="IPR013149">
    <property type="entry name" value="ADH-like_C"/>
</dbReference>
<proteinExistence type="inferred from homology"/>
<evidence type="ECO:0000259" key="6">
    <source>
        <dbReference type="Pfam" id="PF00107"/>
    </source>
</evidence>
<comment type="similarity">
    <text evidence="5">Belongs to the zinc-containing alcohol dehydrogenase family.</text>
</comment>
<dbReference type="PROSITE" id="PS00059">
    <property type="entry name" value="ADH_ZINC"/>
    <property type="match status" value="1"/>
</dbReference>
<dbReference type="InterPro" id="IPR036291">
    <property type="entry name" value="NAD(P)-bd_dom_sf"/>
</dbReference>
<accession>A0A4R1HK80</accession>
<dbReference type="OrthoDB" id="241504at2"/>
<dbReference type="Proteomes" id="UP000295560">
    <property type="component" value="Unassembled WGS sequence"/>
</dbReference>
<dbReference type="AlphaFoldDB" id="A0A4R1HK80"/>
<feature type="domain" description="Alcohol dehydrogenase-like N-terminal" evidence="7">
    <location>
        <begin position="25"/>
        <end position="134"/>
    </location>
</feature>
<evidence type="ECO:0000313" key="8">
    <source>
        <dbReference type="EMBL" id="TCK21431.1"/>
    </source>
</evidence>